<evidence type="ECO:0000313" key="2">
    <source>
        <dbReference type="Proteomes" id="UP001189429"/>
    </source>
</evidence>
<dbReference type="EMBL" id="CAUYUJ010017975">
    <property type="protein sequence ID" value="CAK0879569.1"/>
    <property type="molecule type" value="Genomic_DNA"/>
</dbReference>
<organism evidence="1 2">
    <name type="scientific">Prorocentrum cordatum</name>
    <dbReference type="NCBI Taxonomy" id="2364126"/>
    <lineage>
        <taxon>Eukaryota</taxon>
        <taxon>Sar</taxon>
        <taxon>Alveolata</taxon>
        <taxon>Dinophyceae</taxon>
        <taxon>Prorocentrales</taxon>
        <taxon>Prorocentraceae</taxon>
        <taxon>Prorocentrum</taxon>
    </lineage>
</organism>
<name>A0ABN9W4T0_9DINO</name>
<reference evidence="1" key="1">
    <citation type="submission" date="2023-10" db="EMBL/GenBank/DDBJ databases">
        <authorList>
            <person name="Chen Y."/>
            <person name="Shah S."/>
            <person name="Dougan E. K."/>
            <person name="Thang M."/>
            <person name="Chan C."/>
        </authorList>
    </citation>
    <scope>NUCLEOTIDE SEQUENCE [LARGE SCALE GENOMIC DNA]</scope>
</reference>
<accession>A0ABN9W4T0</accession>
<keyword evidence="2" id="KW-1185">Reference proteome</keyword>
<gene>
    <name evidence="1" type="ORF">PCOR1329_LOCUS62966</name>
</gene>
<proteinExistence type="predicted"/>
<comment type="caution">
    <text evidence="1">The sequence shown here is derived from an EMBL/GenBank/DDBJ whole genome shotgun (WGS) entry which is preliminary data.</text>
</comment>
<sequence>PPPWDPNKLSYVGERRGTYRRVVQYEYVGDGMGDFDMPIESVPESSSCCSAGCCCCLLVLCALAAGLAACWHYEWPVPISQVAPPLAEPLLEALGLQGLLGGGAALVDCAANGTAPSETEACCNRTAGLGLGCSENDTTTTEDPSSTVDAAQYCKDLSSFTGQSDMK</sequence>
<dbReference type="Proteomes" id="UP001189429">
    <property type="component" value="Unassembled WGS sequence"/>
</dbReference>
<feature type="non-terminal residue" evidence="1">
    <location>
        <position position="167"/>
    </location>
</feature>
<evidence type="ECO:0000313" key="1">
    <source>
        <dbReference type="EMBL" id="CAK0879569.1"/>
    </source>
</evidence>
<protein>
    <submittedName>
        <fullName evidence="1">Uncharacterized protein</fullName>
    </submittedName>
</protein>
<feature type="non-terminal residue" evidence="1">
    <location>
        <position position="1"/>
    </location>
</feature>